<name>A0A5N7J1I4_9CLOT</name>
<evidence type="ECO:0000256" key="1">
    <source>
        <dbReference type="SAM" id="Coils"/>
    </source>
</evidence>
<dbReference type="RefSeq" id="WP_152752335.1">
    <property type="nucleotide sequence ID" value="NZ_SPSE01000032.1"/>
</dbReference>
<gene>
    <name evidence="2" type="ORF">E4V82_10855</name>
</gene>
<evidence type="ECO:0000313" key="3">
    <source>
        <dbReference type="Proteomes" id="UP000342249"/>
    </source>
</evidence>
<proteinExistence type="predicted"/>
<organism evidence="2 3">
    <name type="scientific">Clostridium estertheticum</name>
    <dbReference type="NCBI Taxonomy" id="238834"/>
    <lineage>
        <taxon>Bacteria</taxon>
        <taxon>Bacillati</taxon>
        <taxon>Bacillota</taxon>
        <taxon>Clostridia</taxon>
        <taxon>Eubacteriales</taxon>
        <taxon>Clostridiaceae</taxon>
        <taxon>Clostridium</taxon>
    </lineage>
</organism>
<reference evidence="2 3" key="1">
    <citation type="journal article" date="2019" name="Lett. Appl. Microbiol.">
        <title>A case of 'blown pack' spoilage of vacuum-packaged pork likely associated with Clostridium estertheticum in Canada.</title>
        <authorList>
            <person name="Zhang P."/>
            <person name="Ward P."/>
            <person name="McMullen L.M."/>
            <person name="Yang X."/>
        </authorList>
    </citation>
    <scope>NUCLEOTIDE SEQUENCE [LARGE SCALE GENOMIC DNA]</scope>
    <source>
        <strain evidence="2 3">MA19</strain>
    </source>
</reference>
<protein>
    <submittedName>
        <fullName evidence="2">Uncharacterized protein</fullName>
    </submittedName>
</protein>
<feature type="coiled-coil region" evidence="1">
    <location>
        <begin position="240"/>
        <end position="292"/>
    </location>
</feature>
<keyword evidence="1" id="KW-0175">Coiled coil</keyword>
<comment type="caution">
    <text evidence="2">The sequence shown here is derived from an EMBL/GenBank/DDBJ whole genome shotgun (WGS) entry which is preliminary data.</text>
</comment>
<feature type="coiled-coil region" evidence="1">
    <location>
        <begin position="84"/>
        <end position="125"/>
    </location>
</feature>
<feature type="coiled-coil region" evidence="1">
    <location>
        <begin position="164"/>
        <end position="212"/>
    </location>
</feature>
<sequence length="303" mass="35824">MDAILSVRISDEVKQKFNELAQSEGINNKEFMEQVVKYYELNKAREEDSNMSSDINELQTITNRISDIYINIVERNNIKTLEVKNVHKNELVDKEKEVQKLYENIISLKEEKKEENKKITLLEKDQSDNKHIVKELQENSKSLKTLNNMQGEKILKLNETNEKYIKYKDENLVLKTELDKLINENIQLKQDLSNKNEEARRLTKQVDESNKINEKKIDELETKAKQDIEVQKERGIFQMDKELLKLKEQQQLKMQELQESFNDRINKLLKEKEEAAEKFKNMVSEINKERTEQISIKSSTGSL</sequence>
<dbReference type="EMBL" id="SPSF01000031">
    <property type="protein sequence ID" value="MPQ62604.1"/>
    <property type="molecule type" value="Genomic_DNA"/>
</dbReference>
<dbReference type="AlphaFoldDB" id="A0A5N7J1I4"/>
<accession>A0A5N7J1I4</accession>
<dbReference type="Proteomes" id="UP000342249">
    <property type="component" value="Unassembled WGS sequence"/>
</dbReference>
<evidence type="ECO:0000313" key="2">
    <source>
        <dbReference type="EMBL" id="MPQ62604.1"/>
    </source>
</evidence>